<protein>
    <submittedName>
        <fullName evidence="1">Uncharacterized protein</fullName>
    </submittedName>
</protein>
<sequence length="125" mass="13017">MSKPDIICPMSQLKGRRRRLHVGPTKTLQTRVALEDHSGFHEVAASTGLGISELLEELVKTHPVLLAAASNAAALGMSLGEFLTALIVQCEVDDSGQPVWAGGAARTGGTPELPGIREGLHASAA</sequence>
<evidence type="ECO:0000313" key="2">
    <source>
        <dbReference type="Proteomes" id="UP000198802"/>
    </source>
</evidence>
<dbReference type="RefSeq" id="WP_091286214.1">
    <property type="nucleotide sequence ID" value="NZ_FAOZ01000047.1"/>
</dbReference>
<evidence type="ECO:0000313" key="1">
    <source>
        <dbReference type="EMBL" id="CUU60776.1"/>
    </source>
</evidence>
<organism evidence="1 2">
    <name type="scientific">Parafrankia irregularis</name>
    <dbReference type="NCBI Taxonomy" id="795642"/>
    <lineage>
        <taxon>Bacteria</taxon>
        <taxon>Bacillati</taxon>
        <taxon>Actinomycetota</taxon>
        <taxon>Actinomycetes</taxon>
        <taxon>Frankiales</taxon>
        <taxon>Frankiaceae</taxon>
        <taxon>Parafrankia</taxon>
    </lineage>
</organism>
<dbReference type="EMBL" id="FAOZ01000047">
    <property type="protein sequence ID" value="CUU60776.1"/>
    <property type="molecule type" value="Genomic_DNA"/>
</dbReference>
<keyword evidence="2" id="KW-1185">Reference proteome</keyword>
<gene>
    <name evidence="1" type="ORF">Ga0074812_14722</name>
</gene>
<dbReference type="AlphaFoldDB" id="A0A0S4R145"/>
<accession>A0A0S4R145</accession>
<dbReference type="Proteomes" id="UP000198802">
    <property type="component" value="Unassembled WGS sequence"/>
</dbReference>
<name>A0A0S4R145_9ACTN</name>
<proteinExistence type="predicted"/>
<reference evidence="2" key="1">
    <citation type="submission" date="2015-11" db="EMBL/GenBank/DDBJ databases">
        <authorList>
            <person name="Varghese N."/>
        </authorList>
    </citation>
    <scope>NUCLEOTIDE SEQUENCE [LARGE SCALE GENOMIC DNA]</scope>
    <source>
        <strain evidence="2">DSM 45899</strain>
    </source>
</reference>